<feature type="compositionally biased region" description="Low complexity" evidence="1">
    <location>
        <begin position="203"/>
        <end position="216"/>
    </location>
</feature>
<feature type="region of interest" description="Disordered" evidence="1">
    <location>
        <begin position="114"/>
        <end position="133"/>
    </location>
</feature>
<feature type="region of interest" description="Disordered" evidence="1">
    <location>
        <begin position="589"/>
        <end position="610"/>
    </location>
</feature>
<feature type="compositionally biased region" description="Low complexity" evidence="1">
    <location>
        <begin position="290"/>
        <end position="311"/>
    </location>
</feature>
<feature type="region of interest" description="Disordered" evidence="1">
    <location>
        <begin position="280"/>
        <end position="392"/>
    </location>
</feature>
<feature type="compositionally biased region" description="Gly residues" evidence="1">
    <location>
        <begin position="312"/>
        <end position="325"/>
    </location>
</feature>
<dbReference type="GeneID" id="20527403"/>
<gene>
    <name evidence="2" type="ORF">H696_02678</name>
</gene>
<organism evidence="2">
    <name type="scientific">Fonticula alba</name>
    <name type="common">Slime mold</name>
    <dbReference type="NCBI Taxonomy" id="691883"/>
    <lineage>
        <taxon>Eukaryota</taxon>
        <taxon>Rotosphaerida</taxon>
        <taxon>Fonticulaceae</taxon>
        <taxon>Fonticula</taxon>
    </lineage>
</organism>
<proteinExistence type="predicted"/>
<dbReference type="AlphaFoldDB" id="A0A058Z8A0"/>
<evidence type="ECO:0000313" key="3">
    <source>
        <dbReference type="Proteomes" id="UP000030693"/>
    </source>
</evidence>
<evidence type="ECO:0000313" key="2">
    <source>
        <dbReference type="EMBL" id="KCV70351.1"/>
    </source>
</evidence>
<dbReference type="EMBL" id="KB932204">
    <property type="protein sequence ID" value="KCV70351.1"/>
    <property type="molecule type" value="Genomic_DNA"/>
</dbReference>
<evidence type="ECO:0000256" key="1">
    <source>
        <dbReference type="SAM" id="MobiDB-lite"/>
    </source>
</evidence>
<accession>A0A058Z8A0</accession>
<dbReference type="Proteomes" id="UP000030693">
    <property type="component" value="Unassembled WGS sequence"/>
</dbReference>
<dbReference type="RefSeq" id="XP_009494867.1">
    <property type="nucleotide sequence ID" value="XM_009496592.1"/>
</dbReference>
<feature type="compositionally biased region" description="Gly residues" evidence="1">
    <location>
        <begin position="343"/>
        <end position="364"/>
    </location>
</feature>
<reference evidence="2" key="1">
    <citation type="submission" date="2013-04" db="EMBL/GenBank/DDBJ databases">
        <title>The Genome Sequence of Fonticula alba ATCC 38817.</title>
        <authorList>
            <consortium name="The Broad Institute Genomics Platform"/>
            <person name="Russ C."/>
            <person name="Cuomo C."/>
            <person name="Burger G."/>
            <person name="Gray M.W."/>
            <person name="Holland P.W.H."/>
            <person name="King N."/>
            <person name="Lang F.B.F."/>
            <person name="Roger A.J."/>
            <person name="Ruiz-Trillo I."/>
            <person name="Brown M."/>
            <person name="Walker B."/>
            <person name="Young S."/>
            <person name="Zeng Q."/>
            <person name="Gargeya S."/>
            <person name="Fitzgerald M."/>
            <person name="Haas B."/>
            <person name="Abouelleil A."/>
            <person name="Allen A.W."/>
            <person name="Alvarado L."/>
            <person name="Arachchi H.M."/>
            <person name="Berlin A.M."/>
            <person name="Chapman S.B."/>
            <person name="Gainer-Dewar J."/>
            <person name="Goldberg J."/>
            <person name="Griggs A."/>
            <person name="Gujja S."/>
            <person name="Hansen M."/>
            <person name="Howarth C."/>
            <person name="Imamovic A."/>
            <person name="Ireland A."/>
            <person name="Larimer J."/>
            <person name="McCowan C."/>
            <person name="Murphy C."/>
            <person name="Pearson M."/>
            <person name="Poon T.W."/>
            <person name="Priest M."/>
            <person name="Roberts A."/>
            <person name="Saif S."/>
            <person name="Shea T."/>
            <person name="Sisk P."/>
            <person name="Sykes S."/>
            <person name="Wortman J."/>
            <person name="Nusbaum C."/>
            <person name="Birren B."/>
        </authorList>
    </citation>
    <scope>NUCLEOTIDE SEQUENCE [LARGE SCALE GENOMIC DNA]</scope>
    <source>
        <strain evidence="2">ATCC 38817</strain>
    </source>
</reference>
<name>A0A058Z8A0_FONAL</name>
<protein>
    <submittedName>
        <fullName evidence="2">Uncharacterized protein</fullName>
    </submittedName>
</protein>
<keyword evidence="3" id="KW-1185">Reference proteome</keyword>
<feature type="region of interest" description="Disordered" evidence="1">
    <location>
        <begin position="139"/>
        <end position="176"/>
    </location>
</feature>
<sequence length="715" mass="72264">MGDFLSYQARRGPWCECRLRDRPTAGDPAGRFRCGDPARSVPCRCAWRAGPGPGDKHGAAPSASVALKPNVACLRRHDDCYGSAATPLGPVDLVTVAYARDDAIGRAFVQRESGKFRAPGPGGGPAAGPRRGASSYMHMVVPAEGPGPGAGGHPLTRERPASPAPGPGPGAPGTWASSFLALPTSLSQYLRGDLSRSGSQSTELPGAGEGPDAGPAEPDPGPTPDRWPDDWNWADPGEWEHSSGPEGGGVVEVLHALAGPGSPRDPASFAAFAMGLLREHPFARGPEPGPGSTASSLGPSPSPSAGRLPRGGLAGGNGDGGGGGGDRSRPGLGALLDRVWSGAGAGRGPRAGLGGGGGGGGGGRDPADRRPMPAPAEDPDPEPRPPETAEEARVRRELQLGMGPAGGPGLLGPGAPGPRCDSRCCGAGLQLADVPGQRPDSPADCNLPAWAGHAAPVLARLYTFDLLRRRDICVEVCFVGRPRGSLARGVGLRCFTVDPQDPSVFHPVDPQDAECWRRVALSKDLREGALRGVLRDAAAVSPAWFSLVRWLEGPGPGAGPTPAPLEAARLLGRAGTAPPPLAAAALEAPTGSGLDLDPGPGSTAAGAAAAAADADADADADAPPAPADVAAPVSRAAVIWAAVLAAGDPVSPPDPPAGRRTPPIEAHLAAALRTLANPQAGWARPAPLLSPPDPDEQEAYHTLLLLAEAAHRLSR</sequence>
<feature type="region of interest" description="Disordered" evidence="1">
    <location>
        <begin position="191"/>
        <end position="248"/>
    </location>
</feature>
<feature type="compositionally biased region" description="Basic and acidic residues" evidence="1">
    <location>
        <begin position="381"/>
        <end position="392"/>
    </location>
</feature>